<dbReference type="InterPro" id="IPR006689">
    <property type="entry name" value="Small_GTPase_ARF/SAR"/>
</dbReference>
<feature type="region of interest" description="Disordered" evidence="5">
    <location>
        <begin position="349"/>
        <end position="403"/>
    </location>
</feature>
<feature type="binding site" evidence="4">
    <location>
        <position position="104"/>
    </location>
    <ligand>
        <name>Mg(2+)</name>
        <dbReference type="ChEBI" id="CHEBI:18420"/>
    </ligand>
</feature>
<feature type="region of interest" description="Disordered" evidence="5">
    <location>
        <begin position="1"/>
        <end position="20"/>
    </location>
</feature>
<keyword evidence="7" id="KW-1185">Reference proteome</keyword>
<feature type="compositionally biased region" description="Polar residues" evidence="5">
    <location>
        <begin position="356"/>
        <end position="373"/>
    </location>
</feature>
<feature type="compositionally biased region" description="Low complexity" evidence="5">
    <location>
        <begin position="160"/>
        <end position="175"/>
    </location>
</feature>
<dbReference type="PANTHER" id="PTHR45909">
    <property type="entry name" value="ADP-RIBOSYLATION FACTOR-RELATED PROTEIN 1"/>
    <property type="match status" value="1"/>
</dbReference>
<keyword evidence="4" id="KW-0460">Magnesium</keyword>
<dbReference type="EMBL" id="PKSM01000076">
    <property type="protein sequence ID" value="POW17165.1"/>
    <property type="molecule type" value="Genomic_DNA"/>
</dbReference>
<feature type="region of interest" description="Disordered" evidence="5">
    <location>
        <begin position="158"/>
        <end position="201"/>
    </location>
</feature>
<evidence type="ECO:0000256" key="2">
    <source>
        <dbReference type="ARBA" id="ARBA00023134"/>
    </source>
</evidence>
<reference evidence="7" key="2">
    <citation type="journal article" date="2018" name="BMC Genomics">
        <title>Genomic insights into host adaptation between the wheat stripe rust pathogen (Puccinia striiformis f. sp. tritici) and the barley stripe rust pathogen (Puccinia striiformis f. sp. hordei).</title>
        <authorList>
            <person name="Xia C."/>
            <person name="Wang M."/>
            <person name="Yin C."/>
            <person name="Cornejo O.E."/>
            <person name="Hulbert S.H."/>
            <person name="Chen X."/>
        </authorList>
    </citation>
    <scope>NUCLEOTIDE SEQUENCE [LARGE SCALE GENOMIC DNA]</scope>
    <source>
        <strain evidence="7">93TX-2</strain>
    </source>
</reference>
<dbReference type="InterPro" id="IPR024156">
    <property type="entry name" value="Small_GTPase_ARF"/>
</dbReference>
<proteinExistence type="predicted"/>
<dbReference type="GO" id="GO:0006886">
    <property type="term" value="P:intracellular protein transport"/>
    <property type="evidence" value="ECO:0007669"/>
    <property type="project" value="TreeGrafter"/>
</dbReference>
<feature type="binding site" evidence="4">
    <location>
        <position position="79"/>
    </location>
    <ligand>
        <name>Mg(2+)</name>
        <dbReference type="ChEBI" id="CHEBI:18420"/>
    </ligand>
</feature>
<reference evidence="7" key="3">
    <citation type="journal article" date="2018" name="Mol. Plant Microbe Interact.">
        <title>Genome sequence resources for the wheat stripe rust pathogen (Puccinia striiformis f. sp. tritici) and the barley stripe rust pathogen (Puccinia striiformis f. sp. hordei).</title>
        <authorList>
            <person name="Xia C."/>
            <person name="Wang M."/>
            <person name="Yin C."/>
            <person name="Cornejo O.E."/>
            <person name="Hulbert S.H."/>
            <person name="Chen X."/>
        </authorList>
    </citation>
    <scope>NUCLEOTIDE SEQUENCE [LARGE SCALE GENOMIC DNA]</scope>
    <source>
        <strain evidence="7">93TX-2</strain>
    </source>
</reference>
<evidence type="ECO:0000256" key="3">
    <source>
        <dbReference type="PIRSR" id="PIRSR606689-1"/>
    </source>
</evidence>
<evidence type="ECO:0000313" key="7">
    <source>
        <dbReference type="Proteomes" id="UP000238274"/>
    </source>
</evidence>
<dbReference type="AlphaFoldDB" id="A0A2S4W5V9"/>
<feature type="compositionally biased region" description="Low complexity" evidence="5">
    <location>
        <begin position="379"/>
        <end position="388"/>
    </location>
</feature>
<dbReference type="GO" id="GO:0034067">
    <property type="term" value="P:protein localization to Golgi apparatus"/>
    <property type="evidence" value="ECO:0007669"/>
    <property type="project" value="TreeGrafter"/>
</dbReference>
<dbReference type="FunFam" id="3.40.50.300:FF:003136">
    <property type="entry name" value="Uncharacterized protein"/>
    <property type="match status" value="1"/>
</dbReference>
<keyword evidence="2 3" id="KW-0342">GTP-binding</keyword>
<keyword evidence="1 3" id="KW-0547">Nucleotide-binding</keyword>
<dbReference type="VEuPathDB" id="FungiDB:PSTT_13577"/>
<protein>
    <submittedName>
        <fullName evidence="6">Uncharacterized protein</fullName>
    </submittedName>
</protein>
<name>A0A2S4W5V9_9BASI</name>
<feature type="binding site" evidence="3">
    <location>
        <begin position="72"/>
        <end position="79"/>
    </location>
    <ligand>
        <name>GTP</name>
        <dbReference type="ChEBI" id="CHEBI:37565"/>
    </ligand>
</feature>
<dbReference type="Proteomes" id="UP000238274">
    <property type="component" value="Unassembled WGS sequence"/>
</dbReference>
<dbReference type="GO" id="GO:0046872">
    <property type="term" value="F:metal ion binding"/>
    <property type="evidence" value="ECO:0007669"/>
    <property type="project" value="UniProtKB-KW"/>
</dbReference>
<evidence type="ECO:0000256" key="4">
    <source>
        <dbReference type="PIRSR" id="PIRSR606689-2"/>
    </source>
</evidence>
<dbReference type="InterPro" id="IPR027417">
    <property type="entry name" value="P-loop_NTPase"/>
</dbReference>
<accession>A0A2S4W5V9</accession>
<dbReference type="SUPFAM" id="SSF52540">
    <property type="entry name" value="P-loop containing nucleoside triphosphate hydrolases"/>
    <property type="match status" value="1"/>
</dbReference>
<feature type="region of interest" description="Disordered" evidence="5">
    <location>
        <begin position="229"/>
        <end position="258"/>
    </location>
</feature>
<feature type="binding site" evidence="3">
    <location>
        <position position="126"/>
    </location>
    <ligand>
        <name>GTP</name>
        <dbReference type="ChEBI" id="CHEBI:37565"/>
    </ligand>
</feature>
<comment type="caution">
    <text evidence="6">The sequence shown here is derived from an EMBL/GenBank/DDBJ whole genome shotgun (WGS) entry which is preliminary data.</text>
</comment>
<dbReference type="GO" id="GO:0003924">
    <property type="term" value="F:GTPase activity"/>
    <property type="evidence" value="ECO:0007669"/>
    <property type="project" value="InterPro"/>
</dbReference>
<dbReference type="SMART" id="SM00177">
    <property type="entry name" value="ARF"/>
    <property type="match status" value="1"/>
</dbReference>
<dbReference type="GO" id="GO:0005525">
    <property type="term" value="F:GTP binding"/>
    <property type="evidence" value="ECO:0007669"/>
    <property type="project" value="UniProtKB-KW"/>
</dbReference>
<evidence type="ECO:0000313" key="6">
    <source>
        <dbReference type="EMBL" id="POW17165.1"/>
    </source>
</evidence>
<dbReference type="OrthoDB" id="414781at2759"/>
<gene>
    <name evidence="6" type="ORF">PSHT_06472</name>
</gene>
<dbReference type="PROSITE" id="PS51417">
    <property type="entry name" value="ARF"/>
    <property type="match status" value="1"/>
</dbReference>
<organism evidence="6 7">
    <name type="scientific">Puccinia striiformis</name>
    <dbReference type="NCBI Taxonomy" id="27350"/>
    <lineage>
        <taxon>Eukaryota</taxon>
        <taxon>Fungi</taxon>
        <taxon>Dikarya</taxon>
        <taxon>Basidiomycota</taxon>
        <taxon>Pucciniomycotina</taxon>
        <taxon>Pucciniomycetes</taxon>
        <taxon>Pucciniales</taxon>
        <taxon>Pucciniaceae</taxon>
        <taxon>Puccinia</taxon>
    </lineage>
</organism>
<dbReference type="Gene3D" id="3.40.50.300">
    <property type="entry name" value="P-loop containing nucleotide triphosphate hydrolases"/>
    <property type="match status" value="2"/>
</dbReference>
<evidence type="ECO:0000256" key="5">
    <source>
        <dbReference type="SAM" id="MobiDB-lite"/>
    </source>
</evidence>
<dbReference type="Pfam" id="PF00025">
    <property type="entry name" value="Arf"/>
    <property type="match status" value="1"/>
</dbReference>
<dbReference type="VEuPathDB" id="FungiDB:PSHT_06472"/>
<dbReference type="GO" id="GO:0043001">
    <property type="term" value="P:Golgi to plasma membrane protein transport"/>
    <property type="evidence" value="ECO:0007669"/>
    <property type="project" value="TreeGrafter"/>
</dbReference>
<feature type="compositionally biased region" description="Basic residues" evidence="5">
    <location>
        <begin position="1"/>
        <end position="15"/>
    </location>
</feature>
<dbReference type="PANTHER" id="PTHR45909:SF1">
    <property type="entry name" value="ADP-RIBOSYLATION FACTOR-RELATED PROTEIN 1"/>
    <property type="match status" value="1"/>
</dbReference>
<dbReference type="GO" id="GO:0005794">
    <property type="term" value="C:Golgi apparatus"/>
    <property type="evidence" value="ECO:0007669"/>
    <property type="project" value="TreeGrafter"/>
</dbReference>
<reference evidence="6 7" key="1">
    <citation type="submission" date="2017-12" db="EMBL/GenBank/DDBJ databases">
        <title>Gene loss provides genomic basis for host adaptation in cereal stripe rust fungi.</title>
        <authorList>
            <person name="Xia C."/>
        </authorList>
    </citation>
    <scope>NUCLEOTIDE SEQUENCE [LARGE SCALE GENOMIC DNA]</scope>
    <source>
        <strain evidence="6 7">93TX-2</strain>
    </source>
</reference>
<sequence>MVNKHSRLKRQRERSKRSEENCYQRGKAVIKFHSFEYTSNHQADRKPVMYRLLSGLHAHLTRKEEFNVIILGLDHAGKTTVLEKVKTIFTPSQPGLNPSQITPTIGQNLGRITLSSTYLKFWDLGGSKDIRRIWEKYYDEADAICWVIDSQDRFRNGWRSDSSGRVSTSSQQPTSGGSGTDSKGKGKAKASNEPPSGSERGEGWIELEKVLQHPSIAHSNIPVLVIANKQDREPRPPPPQTGKTSAAYDPPLESDTAPDLDLEDQLLQSQDPMTVEEIKELFNRLVIESERSEKARSLGLSEAHVLGVSALNGQGIREAINWLFLRVATKGQSRKTRQIKIQQNLLKQQQQQQQQSNPYIQLSSSTNPNNNHNVELRRSVSSSYLSQSYRDRPPSNSNSGKNNYIKLVDMNKFNNNNLSSNPST</sequence>
<evidence type="ECO:0000256" key="1">
    <source>
        <dbReference type="ARBA" id="ARBA00022741"/>
    </source>
</evidence>
<keyword evidence="4" id="KW-0479">Metal-binding</keyword>